<dbReference type="RefSeq" id="WP_353498525.1">
    <property type="nucleotide sequence ID" value="NZ_CP115920.1"/>
</dbReference>
<organism evidence="6">
    <name type="scientific">Vibrio chaetopteri</name>
    <dbReference type="NCBI Taxonomy" id="3016528"/>
    <lineage>
        <taxon>Bacteria</taxon>
        <taxon>Pseudomonadati</taxon>
        <taxon>Pseudomonadota</taxon>
        <taxon>Gammaproteobacteria</taxon>
        <taxon>Vibrionales</taxon>
        <taxon>Vibrionaceae</taxon>
        <taxon>Vibrio</taxon>
    </lineage>
</organism>
<keyword evidence="4 6" id="KW-0067">ATP-binding</keyword>
<dbReference type="SUPFAM" id="SSF52540">
    <property type="entry name" value="P-loop containing nucleoside triphosphate hydrolases"/>
    <property type="match status" value="1"/>
</dbReference>
<dbReference type="InterPro" id="IPR003593">
    <property type="entry name" value="AAA+_ATPase"/>
</dbReference>
<dbReference type="SMART" id="SM00382">
    <property type="entry name" value="AAA"/>
    <property type="match status" value="1"/>
</dbReference>
<evidence type="ECO:0000256" key="3">
    <source>
        <dbReference type="ARBA" id="ARBA00022741"/>
    </source>
</evidence>
<keyword evidence="3" id="KW-0547">Nucleotide-binding</keyword>
<evidence type="ECO:0000256" key="1">
    <source>
        <dbReference type="ARBA" id="ARBA00005417"/>
    </source>
</evidence>
<dbReference type="KEGG" id="vck:PG915_07350"/>
<dbReference type="GO" id="GO:0055085">
    <property type="term" value="P:transmembrane transport"/>
    <property type="evidence" value="ECO:0007669"/>
    <property type="project" value="UniProtKB-ARBA"/>
</dbReference>
<reference evidence="6" key="1">
    <citation type="submission" date="2023-01" db="EMBL/GenBank/DDBJ databases">
        <title>Vibrio sp. CB1-14 genome sequencing.</title>
        <authorList>
            <person name="Otstavnykh N."/>
            <person name="Isaeva M."/>
            <person name="Meleshko D."/>
        </authorList>
    </citation>
    <scope>NUCLEOTIDE SEQUENCE</scope>
    <source>
        <strain evidence="6">CB1-14</strain>
    </source>
</reference>
<dbReference type="PROSITE" id="PS00211">
    <property type="entry name" value="ABC_TRANSPORTER_1"/>
    <property type="match status" value="1"/>
</dbReference>
<dbReference type="Pfam" id="PF00005">
    <property type="entry name" value="ABC_tran"/>
    <property type="match status" value="1"/>
</dbReference>
<evidence type="ECO:0000259" key="5">
    <source>
        <dbReference type="PROSITE" id="PS50893"/>
    </source>
</evidence>
<dbReference type="InterPro" id="IPR050319">
    <property type="entry name" value="ABC_transp_ATP-bind"/>
</dbReference>
<protein>
    <submittedName>
        <fullName evidence="6">ATP-binding cassette domain-containing protein</fullName>
    </submittedName>
</protein>
<dbReference type="InterPro" id="IPR017871">
    <property type="entry name" value="ABC_transporter-like_CS"/>
</dbReference>
<gene>
    <name evidence="6" type="ORF">PG915_07350</name>
</gene>
<accession>A0AAU8BKY5</accession>
<evidence type="ECO:0000256" key="2">
    <source>
        <dbReference type="ARBA" id="ARBA00022448"/>
    </source>
</evidence>
<evidence type="ECO:0000256" key="4">
    <source>
        <dbReference type="ARBA" id="ARBA00022840"/>
    </source>
</evidence>
<dbReference type="FunFam" id="3.40.50.300:FF:000016">
    <property type="entry name" value="Oligopeptide ABC transporter ATP-binding component"/>
    <property type="match status" value="1"/>
</dbReference>
<dbReference type="PANTHER" id="PTHR43776:SF7">
    <property type="entry name" value="D,D-DIPEPTIDE TRANSPORT ATP-BINDING PROTEIN DDPF-RELATED"/>
    <property type="match status" value="1"/>
</dbReference>
<evidence type="ECO:0000313" key="6">
    <source>
        <dbReference type="EMBL" id="XCD17330.1"/>
    </source>
</evidence>
<dbReference type="CDD" id="cd03257">
    <property type="entry name" value="ABC_NikE_OppD_transporters"/>
    <property type="match status" value="1"/>
</dbReference>
<proteinExistence type="inferred from homology"/>
<dbReference type="InterPro" id="IPR013563">
    <property type="entry name" value="Oligopep_ABC_C"/>
</dbReference>
<dbReference type="EMBL" id="CP115920">
    <property type="protein sequence ID" value="XCD17330.1"/>
    <property type="molecule type" value="Genomic_DNA"/>
</dbReference>
<name>A0AAU8BKY5_9VIBR</name>
<dbReference type="GO" id="GO:0005524">
    <property type="term" value="F:ATP binding"/>
    <property type="evidence" value="ECO:0007669"/>
    <property type="project" value="UniProtKB-KW"/>
</dbReference>
<dbReference type="InterPro" id="IPR027417">
    <property type="entry name" value="P-loop_NTPase"/>
</dbReference>
<dbReference type="GO" id="GO:0016887">
    <property type="term" value="F:ATP hydrolysis activity"/>
    <property type="evidence" value="ECO:0007669"/>
    <property type="project" value="InterPro"/>
</dbReference>
<sequence length="276" mass="30819">MTLLEASNLHKHYLLEAGSMFGRKPKTLHVTNNVSLKVESGKTTAIVGESGSGKSTLGRMLSMLERPDSGDIFLAGQEVSRLPSHMQRRLRQRIGLVFQDPYSALNPRMPILSSLIEPMKVNGIGNKQSQRARAIEVLSWVGMREDVLTRYPHEFSGGQRQRFAIARALMLRPELIIADEPLSALDVSVQSQILNLFKDLQQEHGIAFLFISHDMAVVYHLAHEVVVMKSGTIVEHASKADFFANPKHAYSRELLSAVPDIGNTRRRNRSQQTVTA</sequence>
<dbReference type="PROSITE" id="PS50893">
    <property type="entry name" value="ABC_TRANSPORTER_2"/>
    <property type="match status" value="1"/>
</dbReference>
<dbReference type="PANTHER" id="PTHR43776">
    <property type="entry name" value="TRANSPORT ATP-BINDING PROTEIN"/>
    <property type="match status" value="1"/>
</dbReference>
<dbReference type="Pfam" id="PF08352">
    <property type="entry name" value="oligo_HPY"/>
    <property type="match status" value="1"/>
</dbReference>
<keyword evidence="2" id="KW-0813">Transport</keyword>
<dbReference type="Gene3D" id="3.40.50.300">
    <property type="entry name" value="P-loop containing nucleotide triphosphate hydrolases"/>
    <property type="match status" value="1"/>
</dbReference>
<comment type="similarity">
    <text evidence="1">Belongs to the ABC transporter superfamily.</text>
</comment>
<feature type="domain" description="ABC transporter" evidence="5">
    <location>
        <begin position="4"/>
        <end position="255"/>
    </location>
</feature>
<dbReference type="GO" id="GO:0015833">
    <property type="term" value="P:peptide transport"/>
    <property type="evidence" value="ECO:0007669"/>
    <property type="project" value="InterPro"/>
</dbReference>
<dbReference type="InterPro" id="IPR003439">
    <property type="entry name" value="ABC_transporter-like_ATP-bd"/>
</dbReference>
<dbReference type="AlphaFoldDB" id="A0AAU8BKY5"/>